<dbReference type="AlphaFoldDB" id="A0A937X7I1"/>
<dbReference type="Gene3D" id="3.40.50.410">
    <property type="entry name" value="von Willebrand factor, type A domain"/>
    <property type="match status" value="1"/>
</dbReference>
<evidence type="ECO:0000313" key="7">
    <source>
        <dbReference type="EMBL" id="MBM3316600.1"/>
    </source>
</evidence>
<dbReference type="EMBL" id="VGIY01000025">
    <property type="protein sequence ID" value="MBM3316600.1"/>
    <property type="molecule type" value="Genomic_DNA"/>
</dbReference>
<proteinExistence type="predicted"/>
<dbReference type="PANTHER" id="PTHR22550">
    <property type="entry name" value="SPORE GERMINATION PROTEIN"/>
    <property type="match status" value="1"/>
</dbReference>
<keyword evidence="4 5" id="KW-0472">Membrane</keyword>
<evidence type="ECO:0000313" key="8">
    <source>
        <dbReference type="Proteomes" id="UP000748308"/>
    </source>
</evidence>
<reference evidence="7" key="1">
    <citation type="submission" date="2019-03" db="EMBL/GenBank/DDBJ databases">
        <title>Lake Tanganyika Metagenome-Assembled Genomes (MAGs).</title>
        <authorList>
            <person name="Tran P."/>
        </authorList>
    </citation>
    <scope>NUCLEOTIDE SEQUENCE</scope>
    <source>
        <strain evidence="7">M_DeepCast_400m_m2_100</strain>
    </source>
</reference>
<dbReference type="InterPro" id="IPR002035">
    <property type="entry name" value="VWF_A"/>
</dbReference>
<name>A0A937X7I1_UNCEI</name>
<keyword evidence="1" id="KW-1003">Cell membrane</keyword>
<dbReference type="InterPro" id="IPR050768">
    <property type="entry name" value="UPF0353/GerABKA_families"/>
</dbReference>
<dbReference type="InterPro" id="IPR033881">
    <property type="entry name" value="vWA_BatA_type"/>
</dbReference>
<dbReference type="Proteomes" id="UP000748308">
    <property type="component" value="Unassembled WGS sequence"/>
</dbReference>
<comment type="caution">
    <text evidence="7">The sequence shown here is derived from an EMBL/GenBank/DDBJ whole genome shotgun (WGS) entry which is preliminary data.</text>
</comment>
<dbReference type="PROSITE" id="PS50234">
    <property type="entry name" value="VWFA"/>
    <property type="match status" value="1"/>
</dbReference>
<feature type="transmembrane region" description="Helical" evidence="5">
    <location>
        <begin position="57"/>
        <end position="75"/>
    </location>
</feature>
<evidence type="ECO:0000256" key="5">
    <source>
        <dbReference type="SAM" id="Phobius"/>
    </source>
</evidence>
<keyword evidence="3 5" id="KW-1133">Transmembrane helix</keyword>
<dbReference type="Pfam" id="PF00092">
    <property type="entry name" value="VWA"/>
    <property type="match status" value="1"/>
</dbReference>
<dbReference type="Pfam" id="PF07584">
    <property type="entry name" value="BatA"/>
    <property type="match status" value="1"/>
</dbReference>
<protein>
    <submittedName>
        <fullName evidence="7">VWA domain-containing protein</fullName>
    </submittedName>
</protein>
<evidence type="ECO:0000259" key="6">
    <source>
        <dbReference type="PROSITE" id="PS50234"/>
    </source>
</evidence>
<evidence type="ECO:0000256" key="2">
    <source>
        <dbReference type="ARBA" id="ARBA00022692"/>
    </source>
</evidence>
<dbReference type="InterPro" id="IPR024163">
    <property type="entry name" value="Aerotolerance_reg_N"/>
</dbReference>
<feature type="domain" description="VWFA" evidence="6">
    <location>
        <begin position="88"/>
        <end position="282"/>
    </location>
</feature>
<sequence length="328" mass="35767">MTLAHPWMLGLLPLLIALAFLWGRSRRRIERGLSFPAPPALPRVAGRRAHLARWLPALRLLALAILVVALAGPRLGRARVVSHSEGVDIVLAIDISGSMRALDFPPGDRLEAAKEVARRFIAGRRGDRIGLVVFASSAYTQCPLTSDQGVLLELLDGIRIGDIADGTAIGMAVGTALNRLKAVPGESRVIILLTDGMNNTGALDPLTAAELARSLGVRIYTIGAGTRGTAPYPFDDPVFGRRIRQVEVDLDEETLRRIADVTGGLYFRATDAESLARIYERIDELEKRTVESSEYVEFRDVGAGFLWPALLLLLAELGLRATWLRRLP</sequence>
<dbReference type="InterPro" id="IPR036465">
    <property type="entry name" value="vWFA_dom_sf"/>
</dbReference>
<evidence type="ECO:0000256" key="3">
    <source>
        <dbReference type="ARBA" id="ARBA00022989"/>
    </source>
</evidence>
<gene>
    <name evidence="7" type="ORF">FJY75_01985</name>
</gene>
<evidence type="ECO:0000256" key="1">
    <source>
        <dbReference type="ARBA" id="ARBA00022475"/>
    </source>
</evidence>
<dbReference type="SMART" id="SM00327">
    <property type="entry name" value="VWA"/>
    <property type="match status" value="1"/>
</dbReference>
<evidence type="ECO:0000256" key="4">
    <source>
        <dbReference type="ARBA" id="ARBA00023136"/>
    </source>
</evidence>
<keyword evidence="2 5" id="KW-0812">Transmembrane</keyword>
<dbReference type="SUPFAM" id="SSF53300">
    <property type="entry name" value="vWA-like"/>
    <property type="match status" value="1"/>
</dbReference>
<dbReference type="CDD" id="cd01467">
    <property type="entry name" value="vWA_BatA_type"/>
    <property type="match status" value="1"/>
</dbReference>
<dbReference type="PRINTS" id="PR00453">
    <property type="entry name" value="VWFADOMAIN"/>
</dbReference>
<feature type="transmembrane region" description="Helical" evidence="5">
    <location>
        <begin position="6"/>
        <end position="23"/>
    </location>
</feature>
<organism evidence="7 8">
    <name type="scientific">Eiseniibacteriota bacterium</name>
    <dbReference type="NCBI Taxonomy" id="2212470"/>
    <lineage>
        <taxon>Bacteria</taxon>
        <taxon>Candidatus Eiseniibacteriota</taxon>
    </lineage>
</organism>
<dbReference type="PANTHER" id="PTHR22550:SF5">
    <property type="entry name" value="LEUCINE ZIPPER PROTEIN 4"/>
    <property type="match status" value="1"/>
</dbReference>
<accession>A0A937X7I1</accession>